<dbReference type="PANTHER" id="PTHR45527">
    <property type="entry name" value="NONRIBOSOMAL PEPTIDE SYNTHETASE"/>
    <property type="match status" value="1"/>
</dbReference>
<dbReference type="SMART" id="SM00824">
    <property type="entry name" value="PKS_TE"/>
    <property type="match status" value="1"/>
</dbReference>
<evidence type="ECO:0000313" key="7">
    <source>
        <dbReference type="EMBL" id="NMO00985.1"/>
    </source>
</evidence>
<keyword evidence="8" id="KW-1185">Reference proteome</keyword>
<dbReference type="GO" id="GO:0009366">
    <property type="term" value="C:enterobactin synthetase complex"/>
    <property type="evidence" value="ECO:0007669"/>
    <property type="project" value="TreeGrafter"/>
</dbReference>
<dbReference type="InterPro" id="IPR001242">
    <property type="entry name" value="Condensation_dom"/>
</dbReference>
<dbReference type="FunFam" id="3.40.50.12780:FF:000012">
    <property type="entry name" value="Non-ribosomal peptide synthetase"/>
    <property type="match status" value="1"/>
</dbReference>
<dbReference type="SUPFAM" id="SSF53474">
    <property type="entry name" value="alpha/beta-Hydrolases"/>
    <property type="match status" value="2"/>
</dbReference>
<dbReference type="Pfam" id="PF13193">
    <property type="entry name" value="AMP-binding_C"/>
    <property type="match status" value="1"/>
</dbReference>
<dbReference type="Pfam" id="PF00550">
    <property type="entry name" value="PP-binding"/>
    <property type="match status" value="1"/>
</dbReference>
<dbReference type="GO" id="GO:0008849">
    <property type="term" value="F:enterochelin esterase activity"/>
    <property type="evidence" value="ECO:0007669"/>
    <property type="project" value="InterPro"/>
</dbReference>
<dbReference type="InterPro" id="IPR025110">
    <property type="entry name" value="AMP-bd_C"/>
</dbReference>
<dbReference type="PROSITE" id="PS00455">
    <property type="entry name" value="AMP_BINDING"/>
    <property type="match status" value="1"/>
</dbReference>
<dbReference type="SUPFAM" id="SSF56801">
    <property type="entry name" value="Acetyl-CoA synthetase-like"/>
    <property type="match status" value="1"/>
</dbReference>
<dbReference type="UniPathway" id="UPA00011"/>
<dbReference type="InterPro" id="IPR023213">
    <property type="entry name" value="CAT-like_dom_sf"/>
</dbReference>
<dbReference type="GO" id="GO:0006826">
    <property type="term" value="P:iron ion transport"/>
    <property type="evidence" value="ECO:0007669"/>
    <property type="project" value="InterPro"/>
</dbReference>
<dbReference type="Pfam" id="PF11806">
    <property type="entry name" value="Enterochelin_N"/>
    <property type="match status" value="1"/>
</dbReference>
<feature type="region of interest" description="Disordered" evidence="5">
    <location>
        <begin position="180"/>
        <end position="201"/>
    </location>
</feature>
<dbReference type="SUPFAM" id="SSF47336">
    <property type="entry name" value="ACP-like"/>
    <property type="match status" value="1"/>
</dbReference>
<dbReference type="InterPro" id="IPR036736">
    <property type="entry name" value="ACP-like_sf"/>
</dbReference>
<dbReference type="InterPro" id="IPR021764">
    <property type="entry name" value="Enterochelin_esterase_N"/>
</dbReference>
<dbReference type="InterPro" id="IPR000873">
    <property type="entry name" value="AMP-dep_synth/lig_dom"/>
</dbReference>
<dbReference type="Pfam" id="PF00975">
    <property type="entry name" value="Thioesterase"/>
    <property type="match status" value="1"/>
</dbReference>
<dbReference type="GO" id="GO:0031177">
    <property type="term" value="F:phosphopantetheine binding"/>
    <property type="evidence" value="ECO:0007669"/>
    <property type="project" value="InterPro"/>
</dbReference>
<name>A0A848KVT6_9ACTN</name>
<dbReference type="GO" id="GO:0047527">
    <property type="term" value="F:2,3-dihydroxybenzoate-serine ligase activity"/>
    <property type="evidence" value="ECO:0007669"/>
    <property type="project" value="TreeGrafter"/>
</dbReference>
<dbReference type="InterPro" id="IPR000801">
    <property type="entry name" value="Esterase-like"/>
</dbReference>
<protein>
    <submittedName>
        <fullName evidence="7">Amino acid adenylation domain-containing protein</fullName>
    </submittedName>
</protein>
<dbReference type="FunFam" id="3.40.50.980:FF:000001">
    <property type="entry name" value="Non-ribosomal peptide synthetase"/>
    <property type="match status" value="1"/>
</dbReference>
<comment type="similarity">
    <text evidence="4">Belongs to the Fes family.</text>
</comment>
<dbReference type="Gene3D" id="3.40.50.980">
    <property type="match status" value="2"/>
</dbReference>
<proteinExistence type="inferred from homology"/>
<dbReference type="Proteomes" id="UP000550729">
    <property type="component" value="Unassembled WGS sequence"/>
</dbReference>
<dbReference type="Gene3D" id="2.30.38.10">
    <property type="entry name" value="Luciferase, Domain 3"/>
    <property type="match status" value="1"/>
</dbReference>
<dbReference type="InterPro" id="IPR001031">
    <property type="entry name" value="Thioesterase"/>
</dbReference>
<dbReference type="NCBIfam" id="TIGR01733">
    <property type="entry name" value="AA-adenyl-dom"/>
    <property type="match status" value="1"/>
</dbReference>
<organism evidence="7 8">
    <name type="scientific">Gordonia asplenii</name>
    <dbReference type="NCBI Taxonomy" id="2725283"/>
    <lineage>
        <taxon>Bacteria</taxon>
        <taxon>Bacillati</taxon>
        <taxon>Actinomycetota</taxon>
        <taxon>Actinomycetes</taxon>
        <taxon>Mycobacteriales</taxon>
        <taxon>Gordoniaceae</taxon>
        <taxon>Gordonia</taxon>
    </lineage>
</organism>
<evidence type="ECO:0000256" key="3">
    <source>
        <dbReference type="ARBA" id="ARBA00022553"/>
    </source>
</evidence>
<dbReference type="GO" id="GO:0005829">
    <property type="term" value="C:cytosol"/>
    <property type="evidence" value="ECO:0007669"/>
    <property type="project" value="TreeGrafter"/>
</dbReference>
<feature type="domain" description="Carrier" evidence="6">
    <location>
        <begin position="940"/>
        <end position="1015"/>
    </location>
</feature>
<dbReference type="InterPro" id="IPR013783">
    <property type="entry name" value="Ig-like_fold"/>
</dbReference>
<gene>
    <name evidence="7" type="ORF">HH308_07125</name>
</gene>
<dbReference type="GO" id="GO:0005975">
    <property type="term" value="P:carbohydrate metabolic process"/>
    <property type="evidence" value="ECO:0007669"/>
    <property type="project" value="UniProtKB-ARBA"/>
</dbReference>
<comment type="cofactor">
    <cofactor evidence="1">
        <name>pantetheine 4'-phosphate</name>
        <dbReference type="ChEBI" id="CHEBI:47942"/>
    </cofactor>
</comment>
<dbReference type="GO" id="GO:0043041">
    <property type="term" value="P:amino acid activation for nonribosomal peptide biosynthetic process"/>
    <property type="evidence" value="ECO:0007669"/>
    <property type="project" value="TreeGrafter"/>
</dbReference>
<dbReference type="PANTHER" id="PTHR45527:SF1">
    <property type="entry name" value="FATTY ACID SYNTHASE"/>
    <property type="match status" value="1"/>
</dbReference>
<evidence type="ECO:0000256" key="2">
    <source>
        <dbReference type="ARBA" id="ARBA00022450"/>
    </source>
</evidence>
<evidence type="ECO:0000256" key="4">
    <source>
        <dbReference type="ARBA" id="ARBA00024201"/>
    </source>
</evidence>
<dbReference type="Pfam" id="PF00668">
    <property type="entry name" value="Condensation"/>
    <property type="match status" value="1"/>
</dbReference>
<dbReference type="GO" id="GO:0008610">
    <property type="term" value="P:lipid biosynthetic process"/>
    <property type="evidence" value="ECO:0007669"/>
    <property type="project" value="UniProtKB-ARBA"/>
</dbReference>
<dbReference type="FunFam" id="3.40.50.980:FF:000002">
    <property type="entry name" value="Enterobactin synthetase component F"/>
    <property type="match status" value="1"/>
</dbReference>
<dbReference type="InterPro" id="IPR009081">
    <property type="entry name" value="PP-bd_ACP"/>
</dbReference>
<comment type="caution">
    <text evidence="7">The sequence shown here is derived from an EMBL/GenBank/DDBJ whole genome shotgun (WGS) entry which is preliminary data.</text>
</comment>
<dbReference type="Pfam" id="PF00501">
    <property type="entry name" value="AMP-binding"/>
    <property type="match status" value="1"/>
</dbReference>
<accession>A0A848KVT6</accession>
<dbReference type="Gene3D" id="3.30.559.30">
    <property type="entry name" value="Nonribosomal peptide synthetase, condensation domain"/>
    <property type="match status" value="1"/>
</dbReference>
<evidence type="ECO:0000259" key="6">
    <source>
        <dbReference type="PROSITE" id="PS50075"/>
    </source>
</evidence>
<evidence type="ECO:0000256" key="5">
    <source>
        <dbReference type="SAM" id="MobiDB-lite"/>
    </source>
</evidence>
<reference evidence="7 8" key="1">
    <citation type="submission" date="2020-04" db="EMBL/GenBank/DDBJ databases">
        <title>Gordonia sp. nov. TBRC 11910.</title>
        <authorList>
            <person name="Suriyachadkun C."/>
        </authorList>
    </citation>
    <scope>NUCLEOTIDE SEQUENCE [LARGE SCALE GENOMIC DNA]</scope>
    <source>
        <strain evidence="7 8">TBRC 11910</strain>
    </source>
</reference>
<evidence type="ECO:0000256" key="1">
    <source>
        <dbReference type="ARBA" id="ARBA00001957"/>
    </source>
</evidence>
<dbReference type="Gene3D" id="3.30.300.30">
    <property type="match status" value="1"/>
</dbReference>
<dbReference type="InterPro" id="IPR014756">
    <property type="entry name" value="Ig_E-set"/>
</dbReference>
<dbReference type="InterPro" id="IPR045851">
    <property type="entry name" value="AMP-bd_C_sf"/>
</dbReference>
<dbReference type="Gene3D" id="3.30.559.10">
    <property type="entry name" value="Chloramphenicol acetyltransferase-like domain"/>
    <property type="match status" value="1"/>
</dbReference>
<keyword evidence="2" id="KW-0596">Phosphopantetheine</keyword>
<dbReference type="CDD" id="cd05930">
    <property type="entry name" value="A_NRPS"/>
    <property type="match status" value="1"/>
</dbReference>
<sequence>MHDELTAAQNAVWFAQAQVGASPVYQCAEQIDIHGEFCAERFGRIVGACLAQLPALNRRYVGTDAGPRALADPRTHTVVLHTDESVADVVDAALTTAPVTDSISGDQLSSQHLVRLRDDHHVWITRIHHIAIDGYSFAALLRWIAECYTADAAGEAPTQPPFVPPTPGADTGTDFWSGYLDGSRPPSPSRTDPAPATERAMRVTHRLPPRTSATDRGWTEALLGTLGMYVGAVTRESDTVLGMPWANRRMGAKPTIEPEVNILPLRVHTAPGMTVGELISDVGAEIRAVRPHTRYRADQIRRDLAAVGSGHPLYGPVANLKYFTPRLGFGTATGTVTNIAMGPVDDLTVTGSPQPDGGFVLEVEANPARYSADDLAGHAARLCALLQRISQADADTPLAALPIATGTEQTAEIHVANDTVDTAMAVEAQTHTLATLLDAAAVEHADRPALVWNSGGERLLTYRELHSTAADLAAQLRRRGAGPGTVVALTMARSAETVCSILAVTACGAAYLPVDPELPADRITGMLDDADACIMLSTATPDDADWTHEGLALRITMRHSTSPADDTGTRPALPRDTAYVIFTSGSTGRPKGVAVEHRSIVNRLRWMDDAFSLTPNDRVLQKTPYSFDVSVWEFFWPLISGATLVLASPGVERDSPALAAELARRRITVCHFVPSALAAFTGAAQSSEHRFEALRLIVCSGEALGPQTLVRAREVLRHTTFHNLYGPTEAAVDVTDWTPPGDWTGDVVPIGSPIANTSTYVLDAALRPQVPGAVGELYLAGIQLARGYLRRPALTATRFVANPFVPGERMYATGDVVYRDTDGALVYLGRTDDQVKVRGRRIELGEVAAALAALPDVEQSVVVTREITGVVPPAAVIVGYVVAGGAFDRFAARGLLARLLPGYMVPDAIEVLDAIPMTRNGKLDRRRLPVPRLGADDVVAPRTPVELTLAPLFAEAVGAAEISVTDSFFDLGGTSLSASTLAARCSDVLGTRIGVADLFAAPTVAALAAHLAGDREVDPFGRLLTFRESAPGQAPLFAIHPAGGLGWCYAGLLPVLDPTVGLYALQADGLGVGDDLPVSLAAVAASYLETIESVAPQGPLRLLGWSVGGVIAHEIAVLARARGRAVAPIVLLDAYPSECWAGRPAPDAAEVRRALLIMAGTESESALATDDELLAALRDGHAAFGSLGIERIRRITEVVATFATLMRTHTTGVFDGDAWHFAATLSAEDFLAADAWQSHVQGAVHRVELPVRHPGMVSPASLAQVAQHLAPLPQPPIVTDAPGSGGQRALLSFSAPAGTTGVYAWVNRLTDGPAAAAGMMTRSGSTDRWFTELRIDRDTIATYRFYPFTDDDPAVVDSVLRYTRDVARRAVVDPANDGGAQRSFGSVLRGADAPDLAAWTGDTSLEIVDTGKVDGPDGPVRWRLTPFIGSGDAPPRIVVVFDADIWFDTHGLASALGRTSTSGPVALLGVDSPSDTAARLRQLGPNRDFLRSIAESVVPQARSTLGVDAAAGWAGQSLGGLTVLAAAAWFPHAVDEVLAYSPSVWWRPGMTSRPTAMPQGRPWISELIDAAQTRASMSIAVGRYERMLVTPVTELADHLARTGHTVRFTTVGGGHDIAWWAHRLLADLADPPGAPSLESPLESEHH</sequence>
<dbReference type="GO" id="GO:0009239">
    <property type="term" value="P:enterobactin biosynthetic process"/>
    <property type="evidence" value="ECO:0007669"/>
    <property type="project" value="TreeGrafter"/>
</dbReference>
<dbReference type="InterPro" id="IPR020806">
    <property type="entry name" value="PKS_PP-bd"/>
</dbReference>
<dbReference type="EMBL" id="JABBNB010000006">
    <property type="protein sequence ID" value="NMO00985.1"/>
    <property type="molecule type" value="Genomic_DNA"/>
</dbReference>
<keyword evidence="3" id="KW-0597">Phosphoprotein</keyword>
<dbReference type="SUPFAM" id="SSF81296">
    <property type="entry name" value="E set domains"/>
    <property type="match status" value="1"/>
</dbReference>
<dbReference type="InterPro" id="IPR029058">
    <property type="entry name" value="AB_hydrolase_fold"/>
</dbReference>
<dbReference type="GO" id="GO:0005506">
    <property type="term" value="F:iron ion binding"/>
    <property type="evidence" value="ECO:0007669"/>
    <property type="project" value="InterPro"/>
</dbReference>
<dbReference type="SMART" id="SM00823">
    <property type="entry name" value="PKS_PP"/>
    <property type="match status" value="1"/>
</dbReference>
<dbReference type="Pfam" id="PF00756">
    <property type="entry name" value="Esterase"/>
    <property type="match status" value="1"/>
</dbReference>
<dbReference type="PROSITE" id="PS50075">
    <property type="entry name" value="CARRIER"/>
    <property type="match status" value="1"/>
</dbReference>
<dbReference type="InterPro" id="IPR020802">
    <property type="entry name" value="TesA-like"/>
</dbReference>
<dbReference type="Gene3D" id="2.60.40.10">
    <property type="entry name" value="Immunoglobulins"/>
    <property type="match status" value="1"/>
</dbReference>
<dbReference type="InterPro" id="IPR010071">
    <property type="entry name" value="AA_adenyl_dom"/>
</dbReference>
<dbReference type="Gene3D" id="3.40.50.1820">
    <property type="entry name" value="alpha/beta hydrolase"/>
    <property type="match status" value="2"/>
</dbReference>
<evidence type="ECO:0000313" key="8">
    <source>
        <dbReference type="Proteomes" id="UP000550729"/>
    </source>
</evidence>
<dbReference type="InterPro" id="IPR020845">
    <property type="entry name" value="AMP-binding_CS"/>
</dbReference>
<dbReference type="SUPFAM" id="SSF52777">
    <property type="entry name" value="CoA-dependent acyltransferases"/>
    <property type="match status" value="2"/>
</dbReference>